<feature type="region of interest" description="Disordered" evidence="1">
    <location>
        <begin position="146"/>
        <end position="181"/>
    </location>
</feature>
<evidence type="ECO:0008006" key="4">
    <source>
        <dbReference type="Google" id="ProtNLM"/>
    </source>
</evidence>
<reference evidence="3" key="1">
    <citation type="submission" date="2015-10" db="EMBL/GenBank/DDBJ databases">
        <authorList>
            <person name="Ju K.-S."/>
            <person name="Doroghazi J.R."/>
            <person name="Metcalf W.W."/>
        </authorList>
    </citation>
    <scope>NUCLEOTIDE SEQUENCE [LARGE SCALE GENOMIC DNA]</scope>
    <source>
        <strain evidence="3">NRRL F-8817</strain>
    </source>
</reference>
<comment type="caution">
    <text evidence="2">The sequence shown here is derived from an EMBL/GenBank/DDBJ whole genome shotgun (WGS) entry which is preliminary data.</text>
</comment>
<dbReference type="OrthoDB" id="7502542at2"/>
<evidence type="ECO:0000313" key="3">
    <source>
        <dbReference type="Proteomes" id="UP000053413"/>
    </source>
</evidence>
<dbReference type="RefSeq" id="WP_059148955.1">
    <property type="nucleotide sequence ID" value="NZ_LLZJ01000414.1"/>
</dbReference>
<sequence>MSTVTLIILVAALAAMAGLVIAPSVRQGRKGELPVRSLPSEAREQYTARWAGLQERFVDSPAWALREADRLLGALAVDRGYPAESDAKRMDALSIRHPGEIEGYRRLHAMAAQVPESEAAQAADAATERMREALVAARPLFEQLVRAQPHDERPLPPPVPRQRDLQQGRIPRQRLGPAADH</sequence>
<dbReference type="AlphaFoldDB" id="A0A0X3VHP7"/>
<name>A0A0X3VHP7_STRVO</name>
<evidence type="ECO:0000256" key="1">
    <source>
        <dbReference type="SAM" id="MobiDB-lite"/>
    </source>
</evidence>
<dbReference type="EMBL" id="LLZJ01000414">
    <property type="protein sequence ID" value="KUL44341.1"/>
    <property type="molecule type" value="Genomic_DNA"/>
</dbReference>
<accession>A0A0X3VHP7</accession>
<evidence type="ECO:0000313" key="2">
    <source>
        <dbReference type="EMBL" id="KUL44341.1"/>
    </source>
</evidence>
<protein>
    <recommendedName>
        <fullName evidence="4">Secreted protein</fullName>
    </recommendedName>
</protein>
<dbReference type="Proteomes" id="UP000053413">
    <property type="component" value="Unassembled WGS sequence"/>
</dbReference>
<proteinExistence type="predicted"/>
<gene>
    <name evidence="2" type="ORF">ADL28_41345</name>
</gene>
<organism evidence="2 3">
    <name type="scientific">Streptomyces violaceusniger</name>
    <dbReference type="NCBI Taxonomy" id="68280"/>
    <lineage>
        <taxon>Bacteria</taxon>
        <taxon>Bacillati</taxon>
        <taxon>Actinomycetota</taxon>
        <taxon>Actinomycetes</taxon>
        <taxon>Kitasatosporales</taxon>
        <taxon>Streptomycetaceae</taxon>
        <taxon>Streptomyces</taxon>
        <taxon>Streptomyces violaceusniger group</taxon>
    </lineage>
</organism>